<keyword evidence="3" id="KW-1185">Reference proteome</keyword>
<dbReference type="GO" id="GO:0016787">
    <property type="term" value="F:hydrolase activity"/>
    <property type="evidence" value="ECO:0007669"/>
    <property type="project" value="UniProtKB-KW"/>
</dbReference>
<keyword evidence="2" id="KW-0378">Hydrolase</keyword>
<dbReference type="Gene3D" id="3.40.50.1820">
    <property type="entry name" value="alpha/beta hydrolase"/>
    <property type="match status" value="1"/>
</dbReference>
<dbReference type="EMBL" id="CP041372">
    <property type="protein sequence ID" value="QKS71208.1"/>
    <property type="molecule type" value="Genomic_DNA"/>
</dbReference>
<proteinExistence type="predicted"/>
<feature type="domain" description="AB hydrolase-1" evidence="1">
    <location>
        <begin position="29"/>
        <end position="264"/>
    </location>
</feature>
<dbReference type="RefSeq" id="WP_176009244.1">
    <property type="nucleotide sequence ID" value="NZ_CP041372.2"/>
</dbReference>
<dbReference type="InterPro" id="IPR000073">
    <property type="entry name" value="AB_hydrolase_1"/>
</dbReference>
<dbReference type="AlphaFoldDB" id="A0A859FED3"/>
<organism evidence="2 3">
    <name type="scientific">Paenalkalicoccus suaedae</name>
    <dbReference type="NCBI Taxonomy" id="2592382"/>
    <lineage>
        <taxon>Bacteria</taxon>
        <taxon>Bacillati</taxon>
        <taxon>Bacillota</taxon>
        <taxon>Bacilli</taxon>
        <taxon>Bacillales</taxon>
        <taxon>Bacillaceae</taxon>
        <taxon>Paenalkalicoccus</taxon>
    </lineage>
</organism>
<evidence type="ECO:0000313" key="2">
    <source>
        <dbReference type="EMBL" id="QKS71208.1"/>
    </source>
</evidence>
<dbReference type="Proteomes" id="UP000318138">
    <property type="component" value="Chromosome"/>
</dbReference>
<evidence type="ECO:0000313" key="3">
    <source>
        <dbReference type="Proteomes" id="UP000318138"/>
    </source>
</evidence>
<dbReference type="SUPFAM" id="SSF53474">
    <property type="entry name" value="alpha/beta-Hydrolases"/>
    <property type="match status" value="1"/>
</dbReference>
<name>A0A859FED3_9BACI</name>
<protein>
    <submittedName>
        <fullName evidence="2">Alpha/beta hydrolase</fullName>
    </submittedName>
</protein>
<gene>
    <name evidence="2" type="ORF">FLK61_31335</name>
</gene>
<dbReference type="Pfam" id="PF12697">
    <property type="entry name" value="Abhydrolase_6"/>
    <property type="match status" value="1"/>
</dbReference>
<evidence type="ECO:0000259" key="1">
    <source>
        <dbReference type="Pfam" id="PF12697"/>
    </source>
</evidence>
<sequence>MRDITFKYSDKKSLPLYYKQAKEFTNTAVLCIHGVTSEMDAWDTASTIISEKANVDCYMPILRGYDDAPVGDLKKKGQFDSDIHDLLTYLYNRYTNVIAIGHSMGSGNLLRYLSTYNDTRLKHTIFTAPFFHPALNTFYKEEEQDRPEDMTYTVYYNKVMAIGILDRLKLPLFHTTTVVEIPHRKVPYDVNSKTSVKKLSFRLMISRFIENPAKIPSVPLDHSTVLVGRFDQIVHPELLTTYWTSSVGRDVTIAEGADHNSILSSKELLETVKKYAG</sequence>
<dbReference type="KEGG" id="psua:FLK61_31335"/>
<reference evidence="3" key="1">
    <citation type="submission" date="2019-07" db="EMBL/GenBank/DDBJ databases">
        <title>Bacillus alkalisoli sp. nov. isolated from saline soil.</title>
        <authorList>
            <person name="Sun J.-Q."/>
            <person name="Xu L."/>
        </authorList>
    </citation>
    <scope>NUCLEOTIDE SEQUENCE [LARGE SCALE GENOMIC DNA]</scope>
    <source>
        <strain evidence="3">M4U3P1</strain>
    </source>
</reference>
<dbReference type="InterPro" id="IPR029058">
    <property type="entry name" value="AB_hydrolase_fold"/>
</dbReference>
<accession>A0A859FED3</accession>